<gene>
    <name evidence="8" type="ordered locus">GPOL_c28600</name>
</gene>
<keyword evidence="9" id="KW-1185">Reference proteome</keyword>
<keyword evidence="5 6" id="KW-0472">Membrane</keyword>
<evidence type="ECO:0000256" key="5">
    <source>
        <dbReference type="ARBA" id="ARBA00023136"/>
    </source>
</evidence>
<organism evidence="8 9">
    <name type="scientific">Gordonia polyisoprenivorans (strain DSM 44266 / VH2)</name>
    <dbReference type="NCBI Taxonomy" id="1112204"/>
    <lineage>
        <taxon>Bacteria</taxon>
        <taxon>Bacillati</taxon>
        <taxon>Actinomycetota</taxon>
        <taxon>Actinomycetes</taxon>
        <taxon>Mycobacteriales</taxon>
        <taxon>Gordoniaceae</taxon>
        <taxon>Gordonia</taxon>
    </lineage>
</organism>
<accession>H6MTK5</accession>
<feature type="transmembrane region" description="Helical" evidence="6">
    <location>
        <begin position="213"/>
        <end position="236"/>
    </location>
</feature>
<dbReference type="PANTHER" id="PTHR23427">
    <property type="entry name" value="SURFEIT LOCUS PROTEIN"/>
    <property type="match status" value="1"/>
</dbReference>
<evidence type="ECO:0000256" key="6">
    <source>
        <dbReference type="RuleBase" id="RU363076"/>
    </source>
</evidence>
<dbReference type="GeneID" id="90159898"/>
<dbReference type="PROSITE" id="PS51257">
    <property type="entry name" value="PROKAR_LIPOPROTEIN"/>
    <property type="match status" value="1"/>
</dbReference>
<comment type="similarity">
    <text evidence="2 6">Belongs to the SURF1 family.</text>
</comment>
<evidence type="ECO:0000313" key="8">
    <source>
        <dbReference type="EMBL" id="AFA73880.1"/>
    </source>
</evidence>
<dbReference type="HOGENOM" id="CLU_047737_0_0_11"/>
<keyword evidence="6" id="KW-1003">Cell membrane</keyword>
<dbReference type="Pfam" id="PF02104">
    <property type="entry name" value="SURF1"/>
    <property type="match status" value="1"/>
</dbReference>
<dbReference type="InterPro" id="IPR002994">
    <property type="entry name" value="Surf1/Shy1"/>
</dbReference>
<name>H6MTK5_GORPV</name>
<comment type="subcellular location">
    <subcellularLocation>
        <location evidence="6">Cell membrane</location>
        <topology evidence="6">Multi-pass membrane protein</topology>
    </subcellularLocation>
    <subcellularLocation>
        <location evidence="1">Membrane</location>
    </subcellularLocation>
</comment>
<dbReference type="AlphaFoldDB" id="H6MTK5"/>
<dbReference type="GO" id="GO:0005886">
    <property type="term" value="C:plasma membrane"/>
    <property type="evidence" value="ECO:0007669"/>
    <property type="project" value="UniProtKB-SubCell"/>
</dbReference>
<keyword evidence="4 6" id="KW-1133">Transmembrane helix</keyword>
<dbReference type="CDD" id="cd06662">
    <property type="entry name" value="SURF1"/>
    <property type="match status" value="1"/>
</dbReference>
<feature type="transmembrane region" description="Helical" evidence="6">
    <location>
        <begin position="12"/>
        <end position="34"/>
    </location>
</feature>
<dbReference type="PROSITE" id="PS50895">
    <property type="entry name" value="SURF1"/>
    <property type="match status" value="1"/>
</dbReference>
<dbReference type="STRING" id="1112204.GPOL_c28600"/>
<dbReference type="eggNOG" id="COG3346">
    <property type="taxonomic scope" value="Bacteria"/>
</dbReference>
<evidence type="ECO:0000256" key="2">
    <source>
        <dbReference type="ARBA" id="ARBA00007165"/>
    </source>
</evidence>
<dbReference type="RefSeq" id="WP_014360410.1">
    <property type="nucleotide sequence ID" value="NC_016906.1"/>
</dbReference>
<feature type="region of interest" description="Disordered" evidence="7">
    <location>
        <begin position="250"/>
        <end position="346"/>
    </location>
</feature>
<evidence type="ECO:0000256" key="4">
    <source>
        <dbReference type="ARBA" id="ARBA00022989"/>
    </source>
</evidence>
<sequence length="346" mass="37038">MRALRNIRPGWIALIIVVVAFAAACFMVLAPWQLGKNSATSERNHLIKSAVGTAPVPINEVAPAGKGFVPSTEWREVTMTGTYLVDDQALVRLRSVDERPAIEVLTPFRIAGTDRVLAIDRGYVRPDQSNTPAIPAPPTGETTINARIRASEGTSEGRGARTEGNALTMYTVDPTQLAKATGTPMDPFYLQLSPNQPGSLGEIPLPQLDSGPYLSYGLQWLAFGVMAPLGAGYFIYSEIRQRRRASAAKKAHTAEAAAGPDPTTPDDATGLDVAAHPEAAPHLLTRSERRKRMREELRAAAGTTTVSAPVDAHDIDEQSPAGIGVGPDTEHLSSTVRDKLTERYGG</sequence>
<protein>
    <recommendedName>
        <fullName evidence="6">SURF1-like protein</fullName>
    </recommendedName>
</protein>
<evidence type="ECO:0000313" key="9">
    <source>
        <dbReference type="Proteomes" id="UP000009154"/>
    </source>
</evidence>
<evidence type="ECO:0000256" key="1">
    <source>
        <dbReference type="ARBA" id="ARBA00004370"/>
    </source>
</evidence>
<feature type="compositionally biased region" description="Basic and acidic residues" evidence="7">
    <location>
        <begin position="328"/>
        <end position="346"/>
    </location>
</feature>
<dbReference type="Proteomes" id="UP000009154">
    <property type="component" value="Chromosome"/>
</dbReference>
<dbReference type="InterPro" id="IPR045214">
    <property type="entry name" value="Surf1/Surf4"/>
</dbReference>
<reference evidence="8 9" key="1">
    <citation type="journal article" date="2012" name="Appl. Environ. Microbiol.">
        <title>Involvement of two latex-clearing proteins during rubber degradation and insights into the subsequent degradation pathway revealed by the genome sequence of Gordonia polyisoprenivorans strain VH2.</title>
        <authorList>
            <person name="Hiessl S."/>
            <person name="Schuldes J."/>
            <person name="Thurmer A."/>
            <person name="Halbsguth T."/>
            <person name="Broker D."/>
            <person name="Angelov A."/>
            <person name="Liebl W."/>
            <person name="Daniel R."/>
            <person name="Steinbuchel A."/>
        </authorList>
    </citation>
    <scope>NUCLEOTIDE SEQUENCE [LARGE SCALE GENOMIC DNA]</scope>
    <source>
        <strain evidence="9">DSM 44266 / VH2</strain>
    </source>
</reference>
<dbReference type="PANTHER" id="PTHR23427:SF2">
    <property type="entry name" value="SURFEIT LOCUS PROTEIN 1"/>
    <property type="match status" value="1"/>
</dbReference>
<dbReference type="EMBL" id="CP003119">
    <property type="protein sequence ID" value="AFA73880.1"/>
    <property type="molecule type" value="Genomic_DNA"/>
</dbReference>
<proteinExistence type="inferred from homology"/>
<evidence type="ECO:0000256" key="7">
    <source>
        <dbReference type="SAM" id="MobiDB-lite"/>
    </source>
</evidence>
<keyword evidence="3 6" id="KW-0812">Transmembrane</keyword>
<evidence type="ECO:0000256" key="3">
    <source>
        <dbReference type="ARBA" id="ARBA00022692"/>
    </source>
</evidence>
<dbReference type="KEGG" id="gpo:GPOL_c28600"/>